<dbReference type="InterPro" id="IPR045584">
    <property type="entry name" value="Pilin-like"/>
</dbReference>
<gene>
    <name evidence="4" type="ORF">IAB38_05030</name>
</gene>
<reference evidence="4" key="1">
    <citation type="submission" date="2020-10" db="EMBL/GenBank/DDBJ databases">
        <authorList>
            <person name="Gilroy R."/>
        </authorList>
    </citation>
    <scope>NUCLEOTIDE SEQUENCE</scope>
    <source>
        <strain evidence="4">CHK184-20233</strain>
    </source>
</reference>
<keyword evidence="3" id="KW-0812">Transmembrane</keyword>
<accession>A0A9D1DUT5</accession>
<proteinExistence type="predicted"/>
<comment type="subcellular location">
    <subcellularLocation>
        <location evidence="1">Cell surface</location>
    </subcellularLocation>
</comment>
<comment type="caution">
    <text evidence="4">The sequence shown here is derived from an EMBL/GenBank/DDBJ whole genome shotgun (WGS) entry which is preliminary data.</text>
</comment>
<dbReference type="GO" id="GO:0009986">
    <property type="term" value="C:cell surface"/>
    <property type="evidence" value="ECO:0007669"/>
    <property type="project" value="UniProtKB-SubCell"/>
</dbReference>
<evidence type="ECO:0000256" key="2">
    <source>
        <dbReference type="ARBA" id="ARBA00023287"/>
    </source>
</evidence>
<sequence>MLKRIKGFTMVELLVTIIIIGILTTLAYFGVSAILNRGSNSYYDSEENMLILAGREYFSDYRNKLPKDIGKTSSVTLDTLIKESYIDPVKDEDDNDCNRDKTTVTVQKITDKDYQYYVTLVCDNYETTEDNAKPVISFSPNKKSSTKNITVTMEVTDNKEVASYRYVITKDGEEYKDSGYQNYTGEVTIKLTEKGLYEIVGYAYDASGNRSSKRSGKYSIYEGIDCAKVEFDSNINVRTWTNKDITVTMKLPDNTYKWELSRRVDGGEYTLVDNYIGASNKSLTFDSEGKHQLKLVVYDADGNSCIATTGEYYIDKTDPTCVSSGGSTSWTSGNITLTGTCSDKGGSGCSGNASKTFDTDTNKTNLSPGTVKDKAGNSVSCPANQTVKIDKTPPSCVSSGGSNSWTTGNRTLLGTCSDSGSGCKENAVKSYTSEGEWFNQSPGTVEDNVGHTTKCPENQTVRIDRTAPKISVVLKKKTNSTDLNSSSNINSLSNYSNNTWYSGYVVARASCTDASGSCSISYQVTGASTNTNGYVNGNTRNINAEGTSYITFRATDSAGNTTVATYTIKLDRSMPTPGITFDNVCSSSCTNNSGTSYSAVTCNITVSYRGNEWSFTTTEKDNPGGSGYAHWYAYYYGTSGNNCRDNGNGLFWNKWHKDSDGFFGKTGCTKAVYKVKNEDKAGNKSKELTININYSSSCG</sequence>
<evidence type="ECO:0000313" key="4">
    <source>
        <dbReference type="EMBL" id="HIR59396.1"/>
    </source>
</evidence>
<name>A0A9D1DUT5_9FIRM</name>
<protein>
    <submittedName>
        <fullName evidence="4">Prepilin-type N-terminal cleavage/methylation domain-containing protein</fullName>
    </submittedName>
</protein>
<reference evidence="4" key="2">
    <citation type="journal article" date="2021" name="PeerJ">
        <title>Extensive microbial diversity within the chicken gut microbiome revealed by metagenomics and culture.</title>
        <authorList>
            <person name="Gilroy R."/>
            <person name="Ravi A."/>
            <person name="Getino M."/>
            <person name="Pursley I."/>
            <person name="Horton D.L."/>
            <person name="Alikhan N.F."/>
            <person name="Baker D."/>
            <person name="Gharbi K."/>
            <person name="Hall N."/>
            <person name="Watson M."/>
            <person name="Adriaenssens E.M."/>
            <person name="Foster-Nyarko E."/>
            <person name="Jarju S."/>
            <person name="Secka A."/>
            <person name="Antonio M."/>
            <person name="Oren A."/>
            <person name="Chaudhuri R.R."/>
            <person name="La Ragione R."/>
            <person name="Hildebrand F."/>
            <person name="Pallen M.J."/>
        </authorList>
    </citation>
    <scope>NUCLEOTIDE SEQUENCE</scope>
    <source>
        <strain evidence="4">CHK184-20233</strain>
    </source>
</reference>
<evidence type="ECO:0000256" key="1">
    <source>
        <dbReference type="ARBA" id="ARBA00004241"/>
    </source>
</evidence>
<dbReference type="Pfam" id="PF07963">
    <property type="entry name" value="N_methyl"/>
    <property type="match status" value="1"/>
</dbReference>
<dbReference type="InterPro" id="IPR012902">
    <property type="entry name" value="N_methyl_site"/>
</dbReference>
<dbReference type="SUPFAM" id="SSF54523">
    <property type="entry name" value="Pili subunits"/>
    <property type="match status" value="1"/>
</dbReference>
<dbReference type="NCBIfam" id="TIGR02532">
    <property type="entry name" value="IV_pilin_GFxxxE"/>
    <property type="match status" value="1"/>
</dbReference>
<organism evidence="4 5">
    <name type="scientific">Candidatus Onthousia excrementipullorum</name>
    <dbReference type="NCBI Taxonomy" id="2840884"/>
    <lineage>
        <taxon>Bacteria</taxon>
        <taxon>Bacillati</taxon>
        <taxon>Bacillota</taxon>
        <taxon>Bacilli</taxon>
        <taxon>Candidatus Onthousia</taxon>
    </lineage>
</organism>
<evidence type="ECO:0000313" key="5">
    <source>
        <dbReference type="Proteomes" id="UP000824232"/>
    </source>
</evidence>
<keyword evidence="3" id="KW-0472">Membrane</keyword>
<feature type="transmembrane region" description="Helical" evidence="3">
    <location>
        <begin position="12"/>
        <end position="35"/>
    </location>
</feature>
<evidence type="ECO:0000256" key="3">
    <source>
        <dbReference type="SAM" id="Phobius"/>
    </source>
</evidence>
<keyword evidence="2" id="KW-0178">Competence</keyword>
<keyword evidence="3" id="KW-1133">Transmembrane helix</keyword>
<dbReference type="AlphaFoldDB" id="A0A9D1DUT5"/>
<dbReference type="GO" id="GO:0030420">
    <property type="term" value="P:establishment of competence for transformation"/>
    <property type="evidence" value="ECO:0007669"/>
    <property type="project" value="UniProtKB-KW"/>
</dbReference>
<dbReference type="Gene3D" id="3.30.700.10">
    <property type="entry name" value="Glycoprotein, Type 4 Pilin"/>
    <property type="match status" value="1"/>
</dbReference>
<dbReference type="EMBL" id="DVHC01000053">
    <property type="protein sequence ID" value="HIR59396.1"/>
    <property type="molecule type" value="Genomic_DNA"/>
</dbReference>
<dbReference type="Proteomes" id="UP000824232">
    <property type="component" value="Unassembled WGS sequence"/>
</dbReference>